<sequence length="217" mass="24580">MADAEITLPPVHAMQAECRVQIHDDLKLRLSLQEWENNFKRALVRIENKRTRSLSVKNELYQLISFYSVFQGVVLTAVAQASTLKCHTAWGPASLSAIASIATLFGVHNKLIDYYVLKSELKKEEDDANVTKEKISLLKLRGKDFKFSVLDEKANAVEKRPKVQSSAKYYWLVMIPLILFSVVVLICGISILCSDADPSRTLSFRLQSNVELVRNKH</sequence>
<dbReference type="EMBL" id="CM026431">
    <property type="protein sequence ID" value="KAG0558139.1"/>
    <property type="molecule type" value="Genomic_DNA"/>
</dbReference>
<evidence type="ECO:0000313" key="3">
    <source>
        <dbReference type="Proteomes" id="UP000822688"/>
    </source>
</evidence>
<dbReference type="AlphaFoldDB" id="A0A8T0GIZ1"/>
<dbReference type="OrthoDB" id="1679871at2759"/>
<accession>A0A8T0GIZ1</accession>
<feature type="transmembrane region" description="Helical" evidence="1">
    <location>
        <begin position="89"/>
        <end position="107"/>
    </location>
</feature>
<organism evidence="2 3">
    <name type="scientific">Ceratodon purpureus</name>
    <name type="common">Fire moss</name>
    <name type="synonym">Dicranum purpureum</name>
    <dbReference type="NCBI Taxonomy" id="3225"/>
    <lineage>
        <taxon>Eukaryota</taxon>
        <taxon>Viridiplantae</taxon>
        <taxon>Streptophyta</taxon>
        <taxon>Embryophyta</taxon>
        <taxon>Bryophyta</taxon>
        <taxon>Bryophytina</taxon>
        <taxon>Bryopsida</taxon>
        <taxon>Dicranidae</taxon>
        <taxon>Pseudoditrichales</taxon>
        <taxon>Ditrichaceae</taxon>
        <taxon>Ceratodon</taxon>
    </lineage>
</organism>
<reference evidence="2" key="1">
    <citation type="submission" date="2020-06" db="EMBL/GenBank/DDBJ databases">
        <title>WGS assembly of Ceratodon purpureus strain R40.</title>
        <authorList>
            <person name="Carey S.B."/>
            <person name="Jenkins J."/>
            <person name="Shu S."/>
            <person name="Lovell J.T."/>
            <person name="Sreedasyam A."/>
            <person name="Maumus F."/>
            <person name="Tiley G.P."/>
            <person name="Fernandez-Pozo N."/>
            <person name="Barry K."/>
            <person name="Chen C."/>
            <person name="Wang M."/>
            <person name="Lipzen A."/>
            <person name="Daum C."/>
            <person name="Saski C.A."/>
            <person name="Payton A.C."/>
            <person name="Mcbreen J.C."/>
            <person name="Conrad R.E."/>
            <person name="Kollar L.M."/>
            <person name="Olsson S."/>
            <person name="Huttunen S."/>
            <person name="Landis J.B."/>
            <person name="Wickett N.J."/>
            <person name="Johnson M.G."/>
            <person name="Rensing S.A."/>
            <person name="Grimwood J."/>
            <person name="Schmutz J."/>
            <person name="Mcdaniel S.F."/>
        </authorList>
    </citation>
    <scope>NUCLEOTIDE SEQUENCE</scope>
    <source>
        <strain evidence="2">R40</strain>
    </source>
</reference>
<keyword evidence="1" id="KW-0472">Membrane</keyword>
<feature type="transmembrane region" description="Helical" evidence="1">
    <location>
        <begin position="60"/>
        <end position="83"/>
    </location>
</feature>
<keyword evidence="3" id="KW-1185">Reference proteome</keyword>
<name>A0A8T0GIZ1_CERPU</name>
<protein>
    <submittedName>
        <fullName evidence="2">Uncharacterized protein</fullName>
    </submittedName>
</protein>
<feature type="transmembrane region" description="Helical" evidence="1">
    <location>
        <begin position="169"/>
        <end position="192"/>
    </location>
</feature>
<evidence type="ECO:0000256" key="1">
    <source>
        <dbReference type="SAM" id="Phobius"/>
    </source>
</evidence>
<keyword evidence="1" id="KW-0812">Transmembrane</keyword>
<evidence type="ECO:0000313" key="2">
    <source>
        <dbReference type="EMBL" id="KAG0558139.1"/>
    </source>
</evidence>
<gene>
    <name evidence="2" type="ORF">KC19_10G007400</name>
</gene>
<dbReference type="PANTHER" id="PTHR33287:SF11">
    <property type="entry name" value="OS03G0778400 PROTEIN"/>
    <property type="match status" value="1"/>
</dbReference>
<proteinExistence type="predicted"/>
<keyword evidence="1" id="KW-1133">Transmembrane helix</keyword>
<comment type="caution">
    <text evidence="2">The sequence shown here is derived from an EMBL/GenBank/DDBJ whole genome shotgun (WGS) entry which is preliminary data.</text>
</comment>
<dbReference type="Proteomes" id="UP000822688">
    <property type="component" value="Chromosome 10"/>
</dbReference>
<dbReference type="PANTHER" id="PTHR33287">
    <property type="entry name" value="OS03G0453550 PROTEIN"/>
    <property type="match status" value="1"/>
</dbReference>